<organism evidence="3 4">
    <name type="scientific">Daldinia eschscholtzii</name>
    <dbReference type="NCBI Taxonomy" id="292717"/>
    <lineage>
        <taxon>Eukaryota</taxon>
        <taxon>Fungi</taxon>
        <taxon>Dikarya</taxon>
        <taxon>Ascomycota</taxon>
        <taxon>Pezizomycotina</taxon>
        <taxon>Sordariomycetes</taxon>
        <taxon>Xylariomycetidae</taxon>
        <taxon>Xylariales</taxon>
        <taxon>Hypoxylaceae</taxon>
        <taxon>Daldinia</taxon>
    </lineage>
</organism>
<name>A0AAX6ML39_9PEZI</name>
<evidence type="ECO:0000313" key="3">
    <source>
        <dbReference type="EMBL" id="KAK6953163.1"/>
    </source>
</evidence>
<keyword evidence="2" id="KW-0732">Signal</keyword>
<protein>
    <submittedName>
        <fullName evidence="3">Uncharacterized protein</fullName>
    </submittedName>
</protein>
<dbReference type="AlphaFoldDB" id="A0AAX6ML39"/>
<feature type="signal peptide" evidence="2">
    <location>
        <begin position="1"/>
        <end position="18"/>
    </location>
</feature>
<keyword evidence="4" id="KW-1185">Reference proteome</keyword>
<proteinExistence type="predicted"/>
<feature type="region of interest" description="Disordered" evidence="1">
    <location>
        <begin position="187"/>
        <end position="206"/>
    </location>
</feature>
<evidence type="ECO:0000313" key="4">
    <source>
        <dbReference type="Proteomes" id="UP001369815"/>
    </source>
</evidence>
<sequence>MLRLAGIVLLSSGALVASQAPTSLEIAEIRPLLCPFKVSAEISLDSLDVTYDTQALASTSSADSEHTCSVQFSLAYKPEPNSVQVEEIDYDGDAEAEIGTAIAWKEMWGPVRFTPAKLIIDETGPQRVTNTTPPMRSSCNFRDKPAPITIHTTVVGKLGSQIKQSLKLNLLPEELPNVIPKALILEAGDPGNSADRHEDGKAEEDY</sequence>
<accession>A0AAX6ML39</accession>
<feature type="chain" id="PRO_5043724619" evidence="2">
    <location>
        <begin position="19"/>
        <end position="206"/>
    </location>
</feature>
<evidence type="ECO:0000256" key="2">
    <source>
        <dbReference type="SAM" id="SignalP"/>
    </source>
</evidence>
<gene>
    <name evidence="3" type="ORF">Daesc_005463</name>
</gene>
<reference evidence="3 4" key="1">
    <citation type="journal article" date="2024" name="Front Chem Biol">
        <title>Unveiling the potential of Daldinia eschscholtzii MFLUCC 19-0629 through bioactivity and bioinformatics studies for enhanced sustainable agriculture production.</title>
        <authorList>
            <person name="Brooks S."/>
            <person name="Weaver J.A."/>
            <person name="Klomchit A."/>
            <person name="Alharthi S.A."/>
            <person name="Onlamun T."/>
            <person name="Nurani R."/>
            <person name="Vong T.K."/>
            <person name="Alberti F."/>
            <person name="Greco C."/>
        </authorList>
    </citation>
    <scope>NUCLEOTIDE SEQUENCE [LARGE SCALE GENOMIC DNA]</scope>
    <source>
        <strain evidence="3">MFLUCC 19-0629</strain>
    </source>
</reference>
<dbReference type="Proteomes" id="UP001369815">
    <property type="component" value="Unassembled WGS sequence"/>
</dbReference>
<dbReference type="EMBL" id="JBANMG010000005">
    <property type="protein sequence ID" value="KAK6953163.1"/>
    <property type="molecule type" value="Genomic_DNA"/>
</dbReference>
<evidence type="ECO:0000256" key="1">
    <source>
        <dbReference type="SAM" id="MobiDB-lite"/>
    </source>
</evidence>
<comment type="caution">
    <text evidence="3">The sequence shown here is derived from an EMBL/GenBank/DDBJ whole genome shotgun (WGS) entry which is preliminary data.</text>
</comment>